<evidence type="ECO:0000256" key="1">
    <source>
        <dbReference type="SAM" id="MobiDB-lite"/>
    </source>
</evidence>
<keyword evidence="3" id="KW-1185">Reference proteome</keyword>
<dbReference type="Proteomes" id="UP001564626">
    <property type="component" value="Unassembled WGS sequence"/>
</dbReference>
<evidence type="ECO:0000313" key="2">
    <source>
        <dbReference type="EMBL" id="MEY8043673.1"/>
    </source>
</evidence>
<feature type="non-terminal residue" evidence="2">
    <location>
        <position position="132"/>
    </location>
</feature>
<protein>
    <submittedName>
        <fullName evidence="2">Uncharacterized protein</fullName>
    </submittedName>
</protein>
<organism evidence="2 3">
    <name type="scientific">Saccharopolyspora cebuensis</name>
    <dbReference type="NCBI Taxonomy" id="418759"/>
    <lineage>
        <taxon>Bacteria</taxon>
        <taxon>Bacillati</taxon>
        <taxon>Actinomycetota</taxon>
        <taxon>Actinomycetes</taxon>
        <taxon>Pseudonocardiales</taxon>
        <taxon>Pseudonocardiaceae</taxon>
        <taxon>Saccharopolyspora</taxon>
    </lineage>
</organism>
<feature type="compositionally biased region" description="Basic residues" evidence="1">
    <location>
        <begin position="26"/>
        <end position="39"/>
    </location>
</feature>
<reference evidence="2 3" key="1">
    <citation type="submission" date="2024-08" db="EMBL/GenBank/DDBJ databases">
        <title>Genome mining of Saccharopolyspora cebuensis PGLac3 from Nigerian medicinal plant.</title>
        <authorList>
            <person name="Ezeobiora C.E."/>
            <person name="Igbokwe N.H."/>
            <person name="Amin D.H."/>
            <person name="Mendie U.E."/>
        </authorList>
    </citation>
    <scope>NUCLEOTIDE SEQUENCE [LARGE SCALE GENOMIC DNA]</scope>
    <source>
        <strain evidence="2 3">PGLac3</strain>
    </source>
</reference>
<proteinExistence type="predicted"/>
<accession>A0ABV4CTF4</accession>
<comment type="caution">
    <text evidence="2">The sequence shown here is derived from an EMBL/GenBank/DDBJ whole genome shotgun (WGS) entry which is preliminary data.</text>
</comment>
<name>A0ABV4CTF4_9PSEU</name>
<gene>
    <name evidence="2" type="ORF">AB8O55_30090</name>
</gene>
<feature type="region of interest" description="Disordered" evidence="1">
    <location>
        <begin position="1"/>
        <end position="57"/>
    </location>
</feature>
<sequence length="132" mass="14192">MSTPTPPSRSRRGEDPRPYPGAPTRTRAHRPRTNRHHARPQSPRSTAETAPASVWAPHAVIDPTQTWAPALIRQVVTAFSEHGARVGLLPWPTTQSPADEQADDALAAIEHLGRTSVLEHLPAPRSAGTGSA</sequence>
<dbReference type="EMBL" id="JBGEHV010000136">
    <property type="protein sequence ID" value="MEY8043673.1"/>
    <property type="molecule type" value="Genomic_DNA"/>
</dbReference>
<evidence type="ECO:0000313" key="3">
    <source>
        <dbReference type="Proteomes" id="UP001564626"/>
    </source>
</evidence>